<dbReference type="InterPro" id="IPR036380">
    <property type="entry name" value="Isochorismatase-like_sf"/>
</dbReference>
<keyword evidence="1 3" id="KW-0378">Hydrolase</keyword>
<organism evidence="3">
    <name type="scientific">Curvibacter symbiont subsp. Hydra magnipapillata</name>
    <dbReference type="NCBI Taxonomy" id="667019"/>
    <lineage>
        <taxon>Bacteria</taxon>
        <taxon>Pseudomonadati</taxon>
        <taxon>Pseudomonadota</taxon>
        <taxon>Betaproteobacteria</taxon>
        <taxon>Burkholderiales</taxon>
        <taxon>Comamonadaceae</taxon>
        <taxon>Curvibacter</taxon>
    </lineage>
</organism>
<dbReference type="InterPro" id="IPR000868">
    <property type="entry name" value="Isochorismatase-like_dom"/>
</dbReference>
<dbReference type="Pfam" id="PF00857">
    <property type="entry name" value="Isochorismatase"/>
    <property type="match status" value="1"/>
</dbReference>
<dbReference type="PANTHER" id="PTHR43540:SF6">
    <property type="entry name" value="ISOCHORISMATASE-LIKE DOMAIN-CONTAINING PROTEIN"/>
    <property type="match status" value="1"/>
</dbReference>
<dbReference type="PANTHER" id="PTHR43540">
    <property type="entry name" value="PEROXYUREIDOACRYLATE/UREIDOACRYLATE AMIDOHYDROLASE-RELATED"/>
    <property type="match status" value="1"/>
</dbReference>
<evidence type="ECO:0000256" key="1">
    <source>
        <dbReference type="ARBA" id="ARBA00022801"/>
    </source>
</evidence>
<dbReference type="SUPFAM" id="SSF52499">
    <property type="entry name" value="Isochorismatase-like hydrolases"/>
    <property type="match status" value="1"/>
</dbReference>
<proteinExistence type="predicted"/>
<dbReference type="GO" id="GO:0016787">
    <property type="term" value="F:hydrolase activity"/>
    <property type="evidence" value="ECO:0007669"/>
    <property type="project" value="UniProtKB-KW"/>
</dbReference>
<dbReference type="EMBL" id="FN543104">
    <property type="protein sequence ID" value="CBA27376.1"/>
    <property type="molecule type" value="Genomic_DNA"/>
</dbReference>
<protein>
    <recommendedName>
        <fullName evidence="2">Isochorismatase-like domain-containing protein</fullName>
    </recommendedName>
</protein>
<feature type="domain" description="Isochorismatase-like" evidence="2">
    <location>
        <begin position="39"/>
        <end position="175"/>
    </location>
</feature>
<sequence length="219" mass="24061">MSSACRVTWFRAYLTRNTIDSLFNERCPSMSSVSTLKPALIIIDVQQSFAQMPFWSQGIHAPFESALQRLEAGCRAAGVPVVHIFHVGLAGPFREDSGFVKPLPWLPGNPDVRFDKHTHNAFTDTGLDLWLRRQGVGKLIISGIRTEQCCETTARVGSDLGYAVDFVSEATLTFPMSHAGSGRTFSAEEITTRTELVLQDRFARIVDVATCLAGLPSAQ</sequence>
<evidence type="ECO:0000313" key="3">
    <source>
        <dbReference type="EMBL" id="CBA27376.1"/>
    </source>
</evidence>
<dbReference type="InterPro" id="IPR050272">
    <property type="entry name" value="Isochorismatase-like_hydrls"/>
</dbReference>
<dbReference type="Gene3D" id="3.40.50.850">
    <property type="entry name" value="Isochorismatase-like"/>
    <property type="match status" value="1"/>
</dbReference>
<gene>
    <name evidence="3" type="ORF">Csp_A01970</name>
</gene>
<name>C9Y7U6_CURXX</name>
<reference evidence="3" key="1">
    <citation type="journal article" date="2010" name="Nature">
        <title>The dynamic genome of Hydra.</title>
        <authorList>
            <person name="Chapman J.A."/>
            <person name="Kirkness E.F."/>
            <person name="Simakov O."/>
            <person name="Hampson S.E."/>
            <person name="Mitros T."/>
            <person name="Weinmaier T."/>
            <person name="Rattei T."/>
            <person name="Balasubramanian P.G."/>
            <person name="Borman J."/>
            <person name="Busam D."/>
            <person name="Disbennett K."/>
            <person name="Pfannkoch C."/>
            <person name="Sumin N."/>
            <person name="Sutton G."/>
            <person name="Viswanathan L."/>
            <person name="Walenz B."/>
            <person name="Goodstein D.M."/>
            <person name="Hellsten U."/>
            <person name="Kawashima T."/>
            <person name="Prochnik S.E."/>
            <person name="Putnam N.H."/>
            <person name="Shu S."/>
            <person name="Blumberg B."/>
            <person name="Dana C.E."/>
            <person name="Gee L."/>
            <person name="Kibler D.F."/>
            <person name="Law L."/>
            <person name="Lindgens D."/>
            <person name="Martinez D.E."/>
            <person name="Peng J."/>
            <person name="Wigge P.A."/>
            <person name="Bertulat B."/>
            <person name="Guder C."/>
            <person name="Nakamura Y."/>
            <person name="Ozbek S."/>
            <person name="Watanabe H."/>
            <person name="Khalturin K."/>
            <person name="Hemmrich G."/>
            <person name="Franke A."/>
            <person name="Augustin R."/>
            <person name="Fraune S."/>
            <person name="Hayakawa E."/>
            <person name="Hayakawa S."/>
            <person name="Hirose M."/>
            <person name="Hwang J."/>
            <person name="Ikeo K."/>
            <person name="Nishimiya-Fujisawa C."/>
            <person name="Ogura A."/>
            <person name="Takahashi T."/>
            <person name="Steinmetz P.R."/>
            <person name="Zhang X."/>
            <person name="Aufschnaiter R."/>
            <person name="Eder M.K."/>
            <person name="Gorny A.K."/>
            <person name="Salvenmoser W."/>
            <person name="Heimberg A.M."/>
            <person name="Wheeler B.M."/>
            <person name="Peterson K.J."/>
            <person name="Boettger A."/>
            <person name="Tischler P."/>
            <person name="Wolf A."/>
            <person name="Gojobori T."/>
            <person name="Remington K.A."/>
            <person name="Strausberg R.L."/>
            <person name="Venter J."/>
            <person name="Technau U."/>
            <person name="Hobmayer B."/>
            <person name="Bosch T.C."/>
            <person name="Holstein T.W."/>
            <person name="Fujisawa T."/>
            <person name="Bode H.R."/>
            <person name="David C.N."/>
            <person name="Rokhsar D.S."/>
            <person name="Steele R.E."/>
        </authorList>
    </citation>
    <scope>NUCLEOTIDE SEQUENCE</scope>
</reference>
<accession>C9Y7U6</accession>
<evidence type="ECO:0000259" key="2">
    <source>
        <dbReference type="Pfam" id="PF00857"/>
    </source>
</evidence>
<dbReference type="AlphaFoldDB" id="C9Y7U6"/>